<feature type="signal peptide" evidence="3">
    <location>
        <begin position="1"/>
        <end position="28"/>
    </location>
</feature>
<evidence type="ECO:0000313" key="4">
    <source>
        <dbReference type="Ensembl" id="ENSSDUP00000009584.1"/>
    </source>
</evidence>
<sequence>MERTPHCRSFVSLVALVFLILFPVRSWSKEETYKSLTEAKPECCVGEDAESKRFDDFDDDTFVGLMGRRSAAQLNSHRFSPMSRKRHMDHILADLLGRRTRTACPCTQEYFQQRRG</sequence>
<keyword evidence="2" id="KW-0027">Amidation</keyword>
<evidence type="ECO:0000256" key="2">
    <source>
        <dbReference type="ARBA" id="ARBA00022815"/>
    </source>
</evidence>
<keyword evidence="3" id="KW-0732">Signal</keyword>
<reference evidence="4" key="1">
    <citation type="submission" date="2025-08" db="UniProtKB">
        <authorList>
            <consortium name="Ensembl"/>
        </authorList>
    </citation>
    <scope>IDENTIFICATION</scope>
</reference>
<evidence type="ECO:0000313" key="5">
    <source>
        <dbReference type="Proteomes" id="UP000261420"/>
    </source>
</evidence>
<comment type="similarity">
    <text evidence="1">Belongs to the tachykinin family.</text>
</comment>
<protein>
    <submittedName>
        <fullName evidence="4">Uncharacterized protein</fullName>
    </submittedName>
</protein>
<keyword evidence="5" id="KW-1185">Reference proteome</keyword>
<dbReference type="InterPro" id="IPR013055">
    <property type="entry name" value="Tachy_Neuro_lke_CS"/>
</dbReference>
<accession>A0A3B4TTF4</accession>
<organism evidence="4 5">
    <name type="scientific">Seriola dumerili</name>
    <name type="common">Greater amberjack</name>
    <name type="synonym">Caranx dumerili</name>
    <dbReference type="NCBI Taxonomy" id="41447"/>
    <lineage>
        <taxon>Eukaryota</taxon>
        <taxon>Metazoa</taxon>
        <taxon>Chordata</taxon>
        <taxon>Craniata</taxon>
        <taxon>Vertebrata</taxon>
        <taxon>Euteleostomi</taxon>
        <taxon>Actinopterygii</taxon>
        <taxon>Neopterygii</taxon>
        <taxon>Teleostei</taxon>
        <taxon>Neoteleostei</taxon>
        <taxon>Acanthomorphata</taxon>
        <taxon>Carangaria</taxon>
        <taxon>Carangiformes</taxon>
        <taxon>Carangidae</taxon>
        <taxon>Seriola</taxon>
    </lineage>
</organism>
<evidence type="ECO:0000256" key="1">
    <source>
        <dbReference type="ARBA" id="ARBA00007518"/>
    </source>
</evidence>
<proteinExistence type="inferred from homology"/>
<dbReference type="OMA" id="GRTANCC"/>
<dbReference type="Proteomes" id="UP000261420">
    <property type="component" value="Unplaced"/>
</dbReference>
<feature type="chain" id="PRO_5017351874" evidence="3">
    <location>
        <begin position="29"/>
        <end position="116"/>
    </location>
</feature>
<dbReference type="AlphaFoldDB" id="A0A3B4TTF4"/>
<name>A0A3B4TTF4_SERDU</name>
<dbReference type="GeneTree" id="ENSGT00940000177443"/>
<reference evidence="4" key="2">
    <citation type="submission" date="2025-09" db="UniProtKB">
        <authorList>
            <consortium name="Ensembl"/>
        </authorList>
    </citation>
    <scope>IDENTIFICATION</scope>
</reference>
<dbReference type="PROSITE" id="PS00267">
    <property type="entry name" value="TACHYKININ"/>
    <property type="match status" value="1"/>
</dbReference>
<evidence type="ECO:0000256" key="3">
    <source>
        <dbReference type="SAM" id="SignalP"/>
    </source>
</evidence>
<dbReference type="Ensembl" id="ENSSDUT00000009771.1">
    <property type="protein sequence ID" value="ENSSDUP00000009584.1"/>
    <property type="gene ID" value="ENSSDUG00000007049.1"/>
</dbReference>